<sequence length="307" mass="34215">MTTKDLRPLQAKVWEGCVPLEIRLASNECKTYDQSDAFLILVPRQSYIPLLLPKLHAFFHDSLINEQANSWDGWLSYQDVPMKWHLPIGLLYDLYSGASEQLRDTHDDRLDPSDEQQATQGTRAWKLTLHFQDWPKEALAQLDREGKVMQDAFTNSVKESSFVRHGSAKVVMALSKDDSTQLWDAVVKNDFSRFSIVNQKLLNHPGAAVKHVPIKVYLPAASSSDNTAGHLRMVQSLVTPSISARQPQTLGTALNSILPSLFPSRKNCLIALPVLQGSIVPLGVGIETLAEVAAYADGFLRITVVMR</sequence>
<comment type="function">
    <text evidence="6">Involved in cytoplasm to vacuole transport (Cvt) and autophagic vesicle formation.</text>
</comment>
<dbReference type="Gene3D" id="3.10.20.620">
    <property type="match status" value="1"/>
</dbReference>
<dbReference type="Proteomes" id="UP000433883">
    <property type="component" value="Unassembled WGS sequence"/>
</dbReference>
<evidence type="ECO:0000313" key="14">
    <source>
        <dbReference type="Proteomes" id="UP000490939"/>
    </source>
</evidence>
<dbReference type="FunFam" id="3.10.20.620:FF:000004">
    <property type="entry name" value="Autophagy protein 5"/>
    <property type="match status" value="1"/>
</dbReference>
<feature type="domain" description="Autophagy protein ATG5 alpha-helical bundle region" evidence="8">
    <location>
        <begin position="147"/>
        <end position="203"/>
    </location>
</feature>
<dbReference type="EMBL" id="WNWQ01000100">
    <property type="protein sequence ID" value="KAE9979034.1"/>
    <property type="molecule type" value="Genomic_DNA"/>
</dbReference>
<evidence type="ECO:0000256" key="6">
    <source>
        <dbReference type="RuleBase" id="RU361202"/>
    </source>
</evidence>
<evidence type="ECO:0000259" key="9">
    <source>
        <dbReference type="Pfam" id="PF20638"/>
    </source>
</evidence>
<dbReference type="Pfam" id="PF04106">
    <property type="entry name" value="ATG5_UblB"/>
    <property type="match status" value="1"/>
</dbReference>
<dbReference type="Proteomes" id="UP000490939">
    <property type="component" value="Unassembled WGS sequence"/>
</dbReference>
<dbReference type="Proteomes" id="UP000447873">
    <property type="component" value="Unassembled WGS sequence"/>
</dbReference>
<comment type="similarity">
    <text evidence="2 6">Belongs to the ATG5 family.</text>
</comment>
<evidence type="ECO:0000259" key="7">
    <source>
        <dbReference type="Pfam" id="PF04106"/>
    </source>
</evidence>
<dbReference type="GO" id="GO:0005776">
    <property type="term" value="C:autophagosome"/>
    <property type="evidence" value="ECO:0007669"/>
    <property type="project" value="TreeGrafter"/>
</dbReference>
<dbReference type="AlphaFoldDB" id="A0A8H3ZI14"/>
<comment type="subunit">
    <text evidence="6">Conjugated with ATG12.</text>
</comment>
<feature type="domain" description="Autophagy protein ATG5 UblB" evidence="7">
    <location>
        <begin position="211"/>
        <end position="304"/>
    </location>
</feature>
<dbReference type="GO" id="GO:0000422">
    <property type="term" value="P:autophagy of mitochondrion"/>
    <property type="evidence" value="ECO:0007669"/>
    <property type="project" value="TreeGrafter"/>
</dbReference>
<evidence type="ECO:0000256" key="2">
    <source>
        <dbReference type="ARBA" id="ARBA00006910"/>
    </source>
</evidence>
<dbReference type="Pfam" id="PF20638">
    <property type="entry name" value="ATG5_UblA"/>
    <property type="match status" value="1"/>
</dbReference>
<dbReference type="InterPro" id="IPR048940">
    <property type="entry name" value="ATG5_HBR"/>
</dbReference>
<dbReference type="GO" id="GO:0034274">
    <property type="term" value="C:Atg12-Atg5-Atg16 complex"/>
    <property type="evidence" value="ECO:0007669"/>
    <property type="project" value="TreeGrafter"/>
</dbReference>
<keyword evidence="6" id="KW-0813">Transport</keyword>
<organism evidence="12 14">
    <name type="scientific">Venturia inaequalis</name>
    <name type="common">Apple scab fungus</name>
    <dbReference type="NCBI Taxonomy" id="5025"/>
    <lineage>
        <taxon>Eukaryota</taxon>
        <taxon>Fungi</taxon>
        <taxon>Dikarya</taxon>
        <taxon>Ascomycota</taxon>
        <taxon>Pezizomycotina</taxon>
        <taxon>Dothideomycetes</taxon>
        <taxon>Pleosporomycetidae</taxon>
        <taxon>Venturiales</taxon>
        <taxon>Venturiaceae</taxon>
        <taxon>Venturia</taxon>
    </lineage>
</organism>
<dbReference type="GO" id="GO:0006995">
    <property type="term" value="P:cellular response to nitrogen starvation"/>
    <property type="evidence" value="ECO:0007669"/>
    <property type="project" value="TreeGrafter"/>
</dbReference>
<protein>
    <recommendedName>
        <fullName evidence="6">Autophagy protein 5</fullName>
    </recommendedName>
</protein>
<evidence type="ECO:0000256" key="4">
    <source>
        <dbReference type="ARBA" id="ARBA00022843"/>
    </source>
</evidence>
<comment type="caution">
    <text evidence="12">The sequence shown here is derived from an EMBL/GenBank/DDBJ whole genome shotgun (WGS) entry which is preliminary data.</text>
</comment>
<dbReference type="PANTHER" id="PTHR13040:SF2">
    <property type="entry name" value="AUTOPHAGY PROTEIN 5"/>
    <property type="match status" value="1"/>
</dbReference>
<dbReference type="InterPro" id="IPR048318">
    <property type="entry name" value="ATG5_UblB"/>
</dbReference>
<keyword evidence="14" id="KW-1185">Reference proteome</keyword>
<dbReference type="GO" id="GO:0034727">
    <property type="term" value="P:piecemeal microautophagy of the nucleus"/>
    <property type="evidence" value="ECO:0007669"/>
    <property type="project" value="TreeGrafter"/>
</dbReference>
<dbReference type="OrthoDB" id="272162at2759"/>
<name>A0A8H3ZI14_VENIN</name>
<dbReference type="InterPro" id="IPR042526">
    <property type="entry name" value="Atg5_HR"/>
</dbReference>
<dbReference type="GO" id="GO:0034045">
    <property type="term" value="C:phagophore assembly site membrane"/>
    <property type="evidence" value="ECO:0007669"/>
    <property type="project" value="UniProtKB-SubCell"/>
</dbReference>
<proteinExistence type="inferred from homology"/>
<evidence type="ECO:0000256" key="5">
    <source>
        <dbReference type="ARBA" id="ARBA00023006"/>
    </source>
</evidence>
<dbReference type="GO" id="GO:0019776">
    <property type="term" value="F:Atg8-family ligase activity"/>
    <property type="evidence" value="ECO:0007669"/>
    <property type="project" value="TreeGrafter"/>
</dbReference>
<dbReference type="EMBL" id="WNWR01000011">
    <property type="protein sequence ID" value="KAE9994197.1"/>
    <property type="molecule type" value="Genomic_DNA"/>
</dbReference>
<dbReference type="Pfam" id="PF20637">
    <property type="entry name" value="ATG5_HBR"/>
    <property type="match status" value="1"/>
</dbReference>
<keyword evidence="5 6" id="KW-0072">Autophagy</keyword>
<dbReference type="InterPro" id="IPR007239">
    <property type="entry name" value="Atg5"/>
</dbReference>
<dbReference type="InterPro" id="IPR048939">
    <property type="entry name" value="ATG5_UblA"/>
</dbReference>
<evidence type="ECO:0000256" key="1">
    <source>
        <dbReference type="ARBA" id="ARBA00004623"/>
    </source>
</evidence>
<dbReference type="GO" id="GO:0061908">
    <property type="term" value="C:phagophore"/>
    <property type="evidence" value="ECO:0007669"/>
    <property type="project" value="TreeGrafter"/>
</dbReference>
<keyword evidence="6" id="KW-0472">Membrane</keyword>
<evidence type="ECO:0000313" key="10">
    <source>
        <dbReference type="EMBL" id="KAE9974718.1"/>
    </source>
</evidence>
<feature type="domain" description="Autophagy protein ATG5 UblA" evidence="9">
    <location>
        <begin position="13"/>
        <end position="131"/>
    </location>
</feature>
<comment type="subcellular location">
    <subcellularLocation>
        <location evidence="1 6">Preautophagosomal structure membrane</location>
        <topology evidence="1 6">Peripheral membrane protein</topology>
    </subcellularLocation>
</comment>
<keyword evidence="3 6" id="KW-1017">Isopeptide bond</keyword>
<evidence type="ECO:0000259" key="8">
    <source>
        <dbReference type="Pfam" id="PF20637"/>
    </source>
</evidence>
<evidence type="ECO:0000313" key="11">
    <source>
        <dbReference type="EMBL" id="KAE9979034.1"/>
    </source>
</evidence>
<dbReference type="EMBL" id="WNWS01000211">
    <property type="protein sequence ID" value="KAE9974718.1"/>
    <property type="molecule type" value="Genomic_DNA"/>
</dbReference>
<dbReference type="GO" id="GO:0044233">
    <property type="term" value="C:mitochondria-associated endoplasmic reticulum membrane contact site"/>
    <property type="evidence" value="ECO:0007669"/>
    <property type="project" value="TreeGrafter"/>
</dbReference>
<evidence type="ECO:0000313" key="13">
    <source>
        <dbReference type="Proteomes" id="UP000447873"/>
    </source>
</evidence>
<dbReference type="Gene3D" id="1.10.246.190">
    <property type="entry name" value="Autophagy protein Apg5, helix rich domain"/>
    <property type="match status" value="1"/>
</dbReference>
<dbReference type="InterPro" id="IPR042527">
    <property type="entry name" value="Atg5_UblA_dom_sf"/>
</dbReference>
<accession>A0A8H3ZI14</accession>
<evidence type="ECO:0000313" key="12">
    <source>
        <dbReference type="EMBL" id="KAE9994197.1"/>
    </source>
</evidence>
<gene>
    <name evidence="11" type="ORF">BLS_000089</name>
    <name evidence="12" type="ORF">EG327_000479</name>
    <name evidence="10" type="ORF">EG328_003675</name>
</gene>
<evidence type="ECO:0000256" key="3">
    <source>
        <dbReference type="ARBA" id="ARBA00022499"/>
    </source>
</evidence>
<reference evidence="12 14" key="1">
    <citation type="submission" date="2019-07" db="EMBL/GenBank/DDBJ databases">
        <title>Venturia inaequalis Genome Resource.</title>
        <authorList>
            <person name="Lichtner F.J."/>
        </authorList>
    </citation>
    <scope>NUCLEOTIDE SEQUENCE [LARGE SCALE GENOMIC DNA]</scope>
    <source>
        <strain evidence="10 13">120213</strain>
        <strain evidence="11">Bline_iso_100314</strain>
        <strain evidence="12 14">DMI_063113</strain>
    </source>
</reference>
<keyword evidence="4 6" id="KW-0832">Ubl conjugation</keyword>
<dbReference type="Gene3D" id="3.10.20.90">
    <property type="entry name" value="Phosphatidylinositol 3-kinase Catalytic Subunit, Chain A, domain 1"/>
    <property type="match status" value="1"/>
</dbReference>
<dbReference type="PANTHER" id="PTHR13040">
    <property type="entry name" value="AUTOPHAGY PROTEIN 5"/>
    <property type="match status" value="1"/>
</dbReference>